<dbReference type="Pfam" id="PF00440">
    <property type="entry name" value="TetR_N"/>
    <property type="match status" value="1"/>
</dbReference>
<dbReference type="PANTHER" id="PTHR43479">
    <property type="entry name" value="ACREF/ENVCD OPERON REPRESSOR-RELATED"/>
    <property type="match status" value="1"/>
</dbReference>
<evidence type="ECO:0000313" key="5">
    <source>
        <dbReference type="Proteomes" id="UP001138997"/>
    </source>
</evidence>
<proteinExistence type="predicted"/>
<evidence type="ECO:0000256" key="1">
    <source>
        <dbReference type="ARBA" id="ARBA00023125"/>
    </source>
</evidence>
<feature type="DNA-binding region" description="H-T-H motif" evidence="2">
    <location>
        <begin position="34"/>
        <end position="53"/>
    </location>
</feature>
<dbReference type="RefSeq" id="WP_231447885.1">
    <property type="nucleotide sequence ID" value="NZ_JAJOMB010000020.1"/>
</dbReference>
<evidence type="ECO:0000313" key="4">
    <source>
        <dbReference type="EMBL" id="MCD5315079.1"/>
    </source>
</evidence>
<gene>
    <name evidence="4" type="ORF">LR394_29655</name>
</gene>
<dbReference type="PROSITE" id="PS50977">
    <property type="entry name" value="HTH_TETR_2"/>
    <property type="match status" value="1"/>
</dbReference>
<feature type="domain" description="HTH tetR-type" evidence="3">
    <location>
        <begin position="11"/>
        <end position="71"/>
    </location>
</feature>
<reference evidence="4" key="1">
    <citation type="submission" date="2021-11" db="EMBL/GenBank/DDBJ databases">
        <title>Streptomyces corallinus and Kineosporia corallina sp. nov., two new coral-derived marine actinobacteria.</title>
        <authorList>
            <person name="Buangrab K."/>
            <person name="Sutthacheep M."/>
            <person name="Yeemin T."/>
            <person name="Harunari E."/>
            <person name="Igarashi Y."/>
            <person name="Sripreechasak P."/>
            <person name="Kanchanasin P."/>
            <person name="Tanasupawat S."/>
            <person name="Phongsopitanun W."/>
        </authorList>
    </citation>
    <scope>NUCLEOTIDE SEQUENCE</scope>
    <source>
        <strain evidence="4">JCM 31032</strain>
    </source>
</reference>
<name>A0A9X1NK53_9ACTN</name>
<dbReference type="PANTHER" id="PTHR43479:SF7">
    <property type="entry name" value="TETR-FAMILY TRANSCRIPTIONAL REGULATOR"/>
    <property type="match status" value="1"/>
</dbReference>
<keyword evidence="5" id="KW-1185">Reference proteome</keyword>
<evidence type="ECO:0000256" key="2">
    <source>
        <dbReference type="PROSITE-ProRule" id="PRU00335"/>
    </source>
</evidence>
<evidence type="ECO:0000259" key="3">
    <source>
        <dbReference type="PROSITE" id="PS50977"/>
    </source>
</evidence>
<dbReference type="Gene3D" id="1.10.357.10">
    <property type="entry name" value="Tetracycline Repressor, domain 2"/>
    <property type="match status" value="1"/>
</dbReference>
<dbReference type="InterPro" id="IPR050624">
    <property type="entry name" value="HTH-type_Tx_Regulator"/>
</dbReference>
<comment type="caution">
    <text evidence="4">The sequence shown here is derived from an EMBL/GenBank/DDBJ whole genome shotgun (WGS) entry which is preliminary data.</text>
</comment>
<sequence>MIAEPLDPRVKRTRAQLGSAVRELLRERDPAGISITDITSVAKVSRPTFYLHYTSPDDLLAETVRRDLDVLAGSAAVPRPEDTGPPQALLELIGELNRVRWLYRCLVSQTTSFGQSRGEVVSYLTEHVRDLILLRQPEVPYDRALEAAHFVAGGTLALLSTWLADPEPAGEDEVRAFGERVWGLLSGVLEGLV</sequence>
<protein>
    <submittedName>
        <fullName evidence="4">TetR/AcrR family transcriptional regulator</fullName>
    </submittedName>
</protein>
<dbReference type="SUPFAM" id="SSF46689">
    <property type="entry name" value="Homeodomain-like"/>
    <property type="match status" value="1"/>
</dbReference>
<dbReference type="Proteomes" id="UP001138997">
    <property type="component" value="Unassembled WGS sequence"/>
</dbReference>
<dbReference type="InterPro" id="IPR009057">
    <property type="entry name" value="Homeodomain-like_sf"/>
</dbReference>
<dbReference type="InterPro" id="IPR001647">
    <property type="entry name" value="HTH_TetR"/>
</dbReference>
<keyword evidence="1 2" id="KW-0238">DNA-binding</keyword>
<dbReference type="AlphaFoldDB" id="A0A9X1NK53"/>
<dbReference type="GO" id="GO:0003677">
    <property type="term" value="F:DNA binding"/>
    <property type="evidence" value="ECO:0007669"/>
    <property type="project" value="UniProtKB-UniRule"/>
</dbReference>
<accession>A0A9X1NK53</accession>
<dbReference type="EMBL" id="JAJOMB010000020">
    <property type="protein sequence ID" value="MCD5315079.1"/>
    <property type="molecule type" value="Genomic_DNA"/>
</dbReference>
<organism evidence="4 5">
    <name type="scientific">Kineosporia babensis</name>
    <dbReference type="NCBI Taxonomy" id="499548"/>
    <lineage>
        <taxon>Bacteria</taxon>
        <taxon>Bacillati</taxon>
        <taxon>Actinomycetota</taxon>
        <taxon>Actinomycetes</taxon>
        <taxon>Kineosporiales</taxon>
        <taxon>Kineosporiaceae</taxon>
        <taxon>Kineosporia</taxon>
    </lineage>
</organism>